<feature type="transmembrane region" description="Helical" evidence="1">
    <location>
        <begin position="42"/>
        <end position="63"/>
    </location>
</feature>
<feature type="transmembrane region" description="Helical" evidence="1">
    <location>
        <begin position="100"/>
        <end position="119"/>
    </location>
</feature>
<evidence type="ECO:0000256" key="1">
    <source>
        <dbReference type="SAM" id="Phobius"/>
    </source>
</evidence>
<name>A0A497JID5_9ARCH</name>
<organism evidence="2 3">
    <name type="scientific">Candidatus Iainarchaeum sp</name>
    <dbReference type="NCBI Taxonomy" id="3101447"/>
    <lineage>
        <taxon>Archaea</taxon>
        <taxon>Candidatus Iainarchaeota</taxon>
        <taxon>Candidatus Iainarchaeia</taxon>
        <taxon>Candidatus Iainarchaeales</taxon>
        <taxon>Candidatus Iainarchaeaceae</taxon>
        <taxon>Candidatus Iainarchaeum</taxon>
    </lineage>
</organism>
<protein>
    <recommendedName>
        <fullName evidence="4">Glycosyltransferase RgtA/B/C/D-like domain-containing protein</fullName>
    </recommendedName>
</protein>
<feature type="transmembrane region" description="Helical" evidence="1">
    <location>
        <begin position="131"/>
        <end position="148"/>
    </location>
</feature>
<keyword evidence="1" id="KW-1133">Transmembrane helix</keyword>
<sequence>MSRPIGFILVFPLLVIYLRKRHILFLDIKVPFRILKKVDSRIFYIFCVPLGFLTALTIQSFYTKNIFSWFLAEKAWGRTLSFPFVSIFDAFLAIFQESSIVLKIYNLFNLAVISLWLVVLLKSKNKLPVSYLVYGILILLPSLCSAKLEAVSRYILVNFPFFVAFAIFSERFKKHTLLIYLICSILALSLLAFRHYCGGFSFF</sequence>
<proteinExistence type="predicted"/>
<keyword evidence="1" id="KW-0812">Transmembrane</keyword>
<reference evidence="2 3" key="1">
    <citation type="submission" date="2018-06" db="EMBL/GenBank/DDBJ databases">
        <title>Extensive metabolic versatility and redundancy in microbially diverse, dynamic hydrothermal sediments.</title>
        <authorList>
            <person name="Dombrowski N."/>
            <person name="Teske A."/>
            <person name="Baker B.J."/>
        </authorList>
    </citation>
    <scope>NUCLEOTIDE SEQUENCE [LARGE SCALE GENOMIC DNA]</scope>
    <source>
        <strain evidence="2">B51_G17</strain>
    </source>
</reference>
<dbReference type="AlphaFoldDB" id="A0A497JID5"/>
<accession>A0A497JID5</accession>
<keyword evidence="1" id="KW-0472">Membrane</keyword>
<dbReference type="Proteomes" id="UP000278031">
    <property type="component" value="Unassembled WGS sequence"/>
</dbReference>
<evidence type="ECO:0008006" key="4">
    <source>
        <dbReference type="Google" id="ProtNLM"/>
    </source>
</evidence>
<comment type="caution">
    <text evidence="2">The sequence shown here is derived from an EMBL/GenBank/DDBJ whole genome shotgun (WGS) entry which is preliminary data.</text>
</comment>
<feature type="transmembrane region" description="Helical" evidence="1">
    <location>
        <begin position="177"/>
        <end position="196"/>
    </location>
</feature>
<feature type="transmembrane region" description="Helical" evidence="1">
    <location>
        <begin position="154"/>
        <end position="170"/>
    </location>
</feature>
<gene>
    <name evidence="2" type="ORF">DRO04_03240</name>
</gene>
<evidence type="ECO:0000313" key="2">
    <source>
        <dbReference type="EMBL" id="RLG69545.1"/>
    </source>
</evidence>
<dbReference type="EMBL" id="QMWP01000130">
    <property type="protein sequence ID" value="RLG69545.1"/>
    <property type="molecule type" value="Genomic_DNA"/>
</dbReference>
<evidence type="ECO:0000313" key="3">
    <source>
        <dbReference type="Proteomes" id="UP000278031"/>
    </source>
</evidence>